<name>A0A8C4R6U3_EPTBU</name>
<evidence type="ECO:0000313" key="7">
    <source>
        <dbReference type="Proteomes" id="UP000694388"/>
    </source>
</evidence>
<reference evidence="6" key="1">
    <citation type="submission" date="2025-08" db="UniProtKB">
        <authorList>
            <consortium name="Ensembl"/>
        </authorList>
    </citation>
    <scope>IDENTIFICATION</scope>
</reference>
<dbReference type="GeneTree" id="ENSGT00390000013846"/>
<dbReference type="GO" id="GO:0032587">
    <property type="term" value="C:ruffle membrane"/>
    <property type="evidence" value="ECO:0007669"/>
    <property type="project" value="TreeGrafter"/>
</dbReference>
<reference evidence="6" key="2">
    <citation type="submission" date="2025-09" db="UniProtKB">
        <authorList>
            <consortium name="Ensembl"/>
        </authorList>
    </citation>
    <scope>IDENTIFICATION</scope>
</reference>
<evidence type="ECO:0000256" key="3">
    <source>
        <dbReference type="ARBA" id="ARBA00022837"/>
    </source>
</evidence>
<dbReference type="SUPFAM" id="SSF47473">
    <property type="entry name" value="EF-hand"/>
    <property type="match status" value="1"/>
</dbReference>
<dbReference type="Proteomes" id="UP000694388">
    <property type="component" value="Unplaced"/>
</dbReference>
<dbReference type="PANTHER" id="PTHR10356:SF0">
    <property type="entry name" value="CALCIUM-BINDING PROTEIN B"/>
    <property type="match status" value="1"/>
</dbReference>
<dbReference type="GO" id="GO:0097178">
    <property type="term" value="P:ruffle assembly"/>
    <property type="evidence" value="ECO:0007669"/>
    <property type="project" value="TreeGrafter"/>
</dbReference>
<keyword evidence="3" id="KW-0106">Calcium</keyword>
<dbReference type="AlphaFoldDB" id="A0A8C4R6U3"/>
<keyword evidence="2" id="KW-0677">Repeat</keyword>
<evidence type="ECO:0000259" key="5">
    <source>
        <dbReference type="Pfam" id="PF21008"/>
    </source>
</evidence>
<dbReference type="Ensembl" id="ENSEBUT00000025005.1">
    <property type="protein sequence ID" value="ENSEBUP00000024429.1"/>
    <property type="gene ID" value="ENSEBUG00000015067.1"/>
</dbReference>
<protein>
    <recommendedName>
        <fullName evidence="5">Allograft inflammatory factor 1-like EF-hand domain-containing protein</fullName>
    </recommendedName>
</protein>
<evidence type="ECO:0000256" key="4">
    <source>
        <dbReference type="SAM" id="MobiDB-lite"/>
    </source>
</evidence>
<dbReference type="GO" id="GO:0005884">
    <property type="term" value="C:actin filament"/>
    <property type="evidence" value="ECO:0007669"/>
    <property type="project" value="TreeGrafter"/>
</dbReference>
<proteinExistence type="predicted"/>
<keyword evidence="7" id="KW-1185">Reference proteome</keyword>
<dbReference type="GO" id="GO:0051015">
    <property type="term" value="F:actin filament binding"/>
    <property type="evidence" value="ECO:0007669"/>
    <property type="project" value="TreeGrafter"/>
</dbReference>
<dbReference type="Gene3D" id="1.10.238.10">
    <property type="entry name" value="EF-hand"/>
    <property type="match status" value="1"/>
</dbReference>
<keyword evidence="1" id="KW-0479">Metal-binding</keyword>
<feature type="region of interest" description="Disordered" evidence="4">
    <location>
        <begin position="1"/>
        <end position="36"/>
    </location>
</feature>
<accession>A0A8C4R6U3</accession>
<feature type="domain" description="Allograft inflammatory factor 1-like EF-hand" evidence="5">
    <location>
        <begin position="40"/>
        <end position="137"/>
    </location>
</feature>
<dbReference type="GO" id="GO:0051017">
    <property type="term" value="P:actin filament bundle assembly"/>
    <property type="evidence" value="ECO:0007669"/>
    <property type="project" value="TreeGrafter"/>
</dbReference>
<dbReference type="Pfam" id="PF21008">
    <property type="entry name" value="AIF-1"/>
    <property type="match status" value="1"/>
</dbReference>
<organism evidence="6 7">
    <name type="scientific">Eptatretus burgeri</name>
    <name type="common">Inshore hagfish</name>
    <dbReference type="NCBI Taxonomy" id="7764"/>
    <lineage>
        <taxon>Eukaryota</taxon>
        <taxon>Metazoa</taxon>
        <taxon>Chordata</taxon>
        <taxon>Craniata</taxon>
        <taxon>Vertebrata</taxon>
        <taxon>Cyclostomata</taxon>
        <taxon>Myxini</taxon>
        <taxon>Myxiniformes</taxon>
        <taxon>Myxinidae</taxon>
        <taxon>Eptatretinae</taxon>
        <taxon>Eptatretus</taxon>
    </lineage>
</organism>
<dbReference type="InterPro" id="IPR042433">
    <property type="entry name" value="AIF1/AIF1L"/>
</dbReference>
<feature type="region of interest" description="Disordered" evidence="4">
    <location>
        <begin position="117"/>
        <end position="137"/>
    </location>
</feature>
<dbReference type="InterPro" id="IPR011992">
    <property type="entry name" value="EF-hand-dom_pair"/>
</dbReference>
<dbReference type="GO" id="GO:0005509">
    <property type="term" value="F:calcium ion binding"/>
    <property type="evidence" value="ECO:0007669"/>
    <property type="project" value="TreeGrafter"/>
</dbReference>
<sequence>MYLGKTCTLGPSPRRNSHQVTPHQADRRLDSSSLSSRRRKTDLMEFLSCLLHEADHLMSLKRMMEKLGMAKTHLELKKMMAEVSTTDPNVITYRDFLDMMLGKKSTVLKLILMFEERKTEPPRPSGPAPKRELSSLP</sequence>
<evidence type="ECO:0000256" key="2">
    <source>
        <dbReference type="ARBA" id="ARBA00022737"/>
    </source>
</evidence>
<dbReference type="InterPro" id="IPR049025">
    <property type="entry name" value="AIF-1_EF_pair"/>
</dbReference>
<evidence type="ECO:0000256" key="1">
    <source>
        <dbReference type="ARBA" id="ARBA00022723"/>
    </source>
</evidence>
<dbReference type="PANTHER" id="PTHR10356">
    <property type="entry name" value="ALLOGRAFT INFLAMMATORY FACTOR-1"/>
    <property type="match status" value="1"/>
</dbReference>
<evidence type="ECO:0000313" key="6">
    <source>
        <dbReference type="Ensembl" id="ENSEBUP00000024429.1"/>
    </source>
</evidence>